<keyword evidence="1 5" id="KW-0055">Arginine biosynthesis</keyword>
<proteinExistence type="inferred from homology"/>
<comment type="pathway">
    <text evidence="5">Amino-acid biosynthesis; L-arginine biosynthesis; N(2)-acetyl-L-ornithine from L-glutamate: step 3/4.</text>
</comment>
<evidence type="ECO:0000256" key="6">
    <source>
        <dbReference type="PROSITE-ProRule" id="PRU10010"/>
    </source>
</evidence>
<dbReference type="HAMAP" id="MF_00150">
    <property type="entry name" value="ArgC_type1"/>
    <property type="match status" value="1"/>
</dbReference>
<dbReference type="PROSITE" id="PS01224">
    <property type="entry name" value="ARGC"/>
    <property type="match status" value="1"/>
</dbReference>
<keyword evidence="5" id="KW-0963">Cytoplasm</keyword>
<dbReference type="InterPro" id="IPR023013">
    <property type="entry name" value="AGPR_AS"/>
</dbReference>
<comment type="function">
    <text evidence="5">Catalyzes the NADPH-dependent reduction of N-acetyl-5-glutamyl phosphate to yield N-acetyl-L-glutamate 5-semialdehyde.</text>
</comment>
<evidence type="ECO:0000256" key="1">
    <source>
        <dbReference type="ARBA" id="ARBA00022571"/>
    </source>
</evidence>
<evidence type="ECO:0000313" key="9">
    <source>
        <dbReference type="Proteomes" id="UP000182278"/>
    </source>
</evidence>
<dbReference type="PANTHER" id="PTHR32338">
    <property type="entry name" value="N-ACETYL-GAMMA-GLUTAMYL-PHOSPHATE REDUCTASE, CHLOROPLASTIC-RELATED-RELATED"/>
    <property type="match status" value="1"/>
</dbReference>
<keyword evidence="4 5" id="KW-0560">Oxidoreductase</keyword>
<protein>
    <recommendedName>
        <fullName evidence="5">N-acetyl-gamma-glutamyl-phosphate reductase</fullName>
        <shortName evidence="5">AGPR</shortName>
        <ecNumber evidence="5">1.2.1.38</ecNumber>
    </recommendedName>
    <alternativeName>
        <fullName evidence="5">N-acetyl-glutamate semialdehyde dehydrogenase</fullName>
        <shortName evidence="5">NAGSA dehydrogenase</shortName>
    </alternativeName>
</protein>
<dbReference type="InterPro" id="IPR000534">
    <property type="entry name" value="Semialdehyde_DH_NAD-bd"/>
</dbReference>
<dbReference type="SMART" id="SM00859">
    <property type="entry name" value="Semialdhyde_dh"/>
    <property type="match status" value="1"/>
</dbReference>
<dbReference type="EMBL" id="MNUO01000034">
    <property type="protein sequence ID" value="OIN97793.1"/>
    <property type="molecule type" value="Genomic_DNA"/>
</dbReference>
<name>A0A1J4SEC8_9BACT</name>
<comment type="caution">
    <text evidence="8">The sequence shown here is derived from an EMBL/GenBank/DDBJ whole genome shotgun (WGS) entry which is preliminary data.</text>
</comment>
<feature type="domain" description="Semialdehyde dehydrogenase NAD-binding" evidence="7">
    <location>
        <begin position="3"/>
        <end position="142"/>
    </location>
</feature>
<dbReference type="GO" id="GO:0051287">
    <property type="term" value="F:NAD binding"/>
    <property type="evidence" value="ECO:0007669"/>
    <property type="project" value="InterPro"/>
</dbReference>
<sequence>MIKVGIVGVTGMAGEETLKILLGHPDVEVAYLGSEHAAGSEIGDLIPDLKGICRIKCEETDPKVMAKKSDVLLLCKEAGFSMGLVPELLKAGKKVIDLGPDFRLSNSEVFEKYYKIKHTAKDFLKKAVYGLPELYRDKISKANLVANPGCYPTGAILAIAPTIKEMEDAGYGLQDAGPMICISAYSGLSGSGKKYNLKTKNLFIETYGNVRPYDVNVHRHIPEIEQFIKETLKCDIKISFVPHTVPIDRGILSTIFISSPVHSANFTFEKIYEVYEKFYKDEPFVRVLGKSNTAQTQSVAHTNMCEISLPEGAEASARGAGRGQIVVISAIDNLVKGAAGQAVQNLNIMCGLDETAGLQFRSI</sequence>
<comment type="catalytic activity">
    <reaction evidence="5">
        <text>N-acetyl-L-glutamate 5-semialdehyde + phosphate + NADP(+) = N-acetyl-L-glutamyl 5-phosphate + NADPH + H(+)</text>
        <dbReference type="Rhea" id="RHEA:21588"/>
        <dbReference type="ChEBI" id="CHEBI:15378"/>
        <dbReference type="ChEBI" id="CHEBI:29123"/>
        <dbReference type="ChEBI" id="CHEBI:43474"/>
        <dbReference type="ChEBI" id="CHEBI:57783"/>
        <dbReference type="ChEBI" id="CHEBI:57936"/>
        <dbReference type="ChEBI" id="CHEBI:58349"/>
        <dbReference type="EC" id="1.2.1.38"/>
    </reaction>
</comment>
<dbReference type="InterPro" id="IPR058924">
    <property type="entry name" value="AGPR_dimerisation_dom"/>
</dbReference>
<dbReference type="GO" id="GO:0070401">
    <property type="term" value="F:NADP+ binding"/>
    <property type="evidence" value="ECO:0007669"/>
    <property type="project" value="InterPro"/>
</dbReference>
<dbReference type="GO" id="GO:0006526">
    <property type="term" value="P:L-arginine biosynthetic process"/>
    <property type="evidence" value="ECO:0007669"/>
    <property type="project" value="UniProtKB-UniRule"/>
</dbReference>
<keyword evidence="2 5" id="KW-0028">Amino-acid biosynthesis</keyword>
<dbReference type="EC" id="1.2.1.38" evidence="5"/>
<evidence type="ECO:0000259" key="7">
    <source>
        <dbReference type="SMART" id="SM00859"/>
    </source>
</evidence>
<evidence type="ECO:0000256" key="5">
    <source>
        <dbReference type="HAMAP-Rule" id="MF_00150"/>
    </source>
</evidence>
<dbReference type="InterPro" id="IPR000706">
    <property type="entry name" value="AGPR_type-1"/>
</dbReference>
<organism evidence="8 9">
    <name type="scientific">Candidatus Desantisbacteria bacterium CG1_02_38_46</name>
    <dbReference type="NCBI Taxonomy" id="1817893"/>
    <lineage>
        <taxon>Bacteria</taxon>
        <taxon>Candidatus Desantisiibacteriota</taxon>
    </lineage>
</organism>
<dbReference type="CDD" id="cd23934">
    <property type="entry name" value="AGPR_1_C"/>
    <property type="match status" value="1"/>
</dbReference>
<dbReference type="UniPathway" id="UPA00068">
    <property type="reaction ID" value="UER00108"/>
</dbReference>
<evidence type="ECO:0000313" key="8">
    <source>
        <dbReference type="EMBL" id="OIN97793.1"/>
    </source>
</evidence>
<keyword evidence="3 5" id="KW-0521">NADP</keyword>
<dbReference type="Proteomes" id="UP000182278">
    <property type="component" value="Unassembled WGS sequence"/>
</dbReference>
<dbReference type="SUPFAM" id="SSF55347">
    <property type="entry name" value="Glyceraldehyde-3-phosphate dehydrogenase-like, C-terminal domain"/>
    <property type="match status" value="1"/>
</dbReference>
<dbReference type="AlphaFoldDB" id="A0A1J4SEC8"/>
<comment type="subcellular location">
    <subcellularLocation>
        <location evidence="5">Cytoplasm</location>
    </subcellularLocation>
</comment>
<dbReference type="PANTHER" id="PTHR32338:SF10">
    <property type="entry name" value="N-ACETYL-GAMMA-GLUTAMYL-PHOSPHATE REDUCTASE, CHLOROPLASTIC-RELATED"/>
    <property type="match status" value="1"/>
</dbReference>
<dbReference type="CDD" id="cd17895">
    <property type="entry name" value="AGPR_1_N"/>
    <property type="match status" value="1"/>
</dbReference>
<dbReference type="GO" id="GO:0003942">
    <property type="term" value="F:N-acetyl-gamma-glutamyl-phosphate reductase activity"/>
    <property type="evidence" value="ECO:0007669"/>
    <property type="project" value="UniProtKB-UniRule"/>
</dbReference>
<gene>
    <name evidence="5" type="primary">argC</name>
    <name evidence="8" type="ORF">AUJ66_02225</name>
</gene>
<dbReference type="Pfam" id="PF22698">
    <property type="entry name" value="Semialdhyde_dhC_1"/>
    <property type="match status" value="1"/>
</dbReference>
<dbReference type="Gene3D" id="3.40.50.720">
    <property type="entry name" value="NAD(P)-binding Rossmann-like Domain"/>
    <property type="match status" value="1"/>
</dbReference>
<comment type="similarity">
    <text evidence="5">Belongs to the NAGSA dehydrogenase family. Type 1 subfamily.</text>
</comment>
<dbReference type="InterPro" id="IPR036291">
    <property type="entry name" value="NAD(P)-bd_dom_sf"/>
</dbReference>
<evidence type="ECO:0000256" key="3">
    <source>
        <dbReference type="ARBA" id="ARBA00022857"/>
    </source>
</evidence>
<accession>A0A1J4SEC8</accession>
<reference evidence="8 9" key="1">
    <citation type="journal article" date="2016" name="Environ. Microbiol.">
        <title>Genomic resolution of a cold subsurface aquifer community provides metabolic insights for novel microbes adapted to high CO concentrations.</title>
        <authorList>
            <person name="Probst A.J."/>
            <person name="Castelle C.J."/>
            <person name="Singh A."/>
            <person name="Brown C.T."/>
            <person name="Anantharaman K."/>
            <person name="Sharon I."/>
            <person name="Hug L.A."/>
            <person name="Burstein D."/>
            <person name="Emerson J.B."/>
            <person name="Thomas B.C."/>
            <person name="Banfield J.F."/>
        </authorList>
    </citation>
    <scope>NUCLEOTIDE SEQUENCE [LARGE SCALE GENOMIC DNA]</scope>
    <source>
        <strain evidence="8">CG1_02_38_46</strain>
    </source>
</reference>
<dbReference type="NCBIfam" id="TIGR01850">
    <property type="entry name" value="argC"/>
    <property type="match status" value="1"/>
</dbReference>
<dbReference type="Pfam" id="PF01118">
    <property type="entry name" value="Semialdhyde_dh"/>
    <property type="match status" value="1"/>
</dbReference>
<dbReference type="STRING" id="1817893.AUJ66_02225"/>
<evidence type="ECO:0000256" key="2">
    <source>
        <dbReference type="ARBA" id="ARBA00022605"/>
    </source>
</evidence>
<dbReference type="InterPro" id="IPR050085">
    <property type="entry name" value="AGPR"/>
</dbReference>
<dbReference type="GO" id="GO:0005737">
    <property type="term" value="C:cytoplasm"/>
    <property type="evidence" value="ECO:0007669"/>
    <property type="project" value="UniProtKB-SubCell"/>
</dbReference>
<evidence type="ECO:0000256" key="4">
    <source>
        <dbReference type="ARBA" id="ARBA00023002"/>
    </source>
</evidence>
<dbReference type="SUPFAM" id="SSF51735">
    <property type="entry name" value="NAD(P)-binding Rossmann-fold domains"/>
    <property type="match status" value="1"/>
</dbReference>
<feature type="active site" evidence="5 6">
    <location>
        <position position="150"/>
    </location>
</feature>
<dbReference type="Gene3D" id="3.30.360.10">
    <property type="entry name" value="Dihydrodipicolinate Reductase, domain 2"/>
    <property type="match status" value="1"/>
</dbReference>